<feature type="transmembrane region" description="Helical" evidence="8">
    <location>
        <begin position="119"/>
        <end position="142"/>
    </location>
</feature>
<keyword evidence="3" id="KW-0813">Transport</keyword>
<dbReference type="SUPFAM" id="SSF103473">
    <property type="entry name" value="MFS general substrate transporter"/>
    <property type="match status" value="1"/>
</dbReference>
<comment type="subcellular location">
    <subcellularLocation>
        <location evidence="1">Cell membrane</location>
        <topology evidence="1">Multi-pass membrane protein</topology>
    </subcellularLocation>
</comment>
<dbReference type="Pfam" id="PF07690">
    <property type="entry name" value="MFS_1"/>
    <property type="match status" value="1"/>
</dbReference>
<reference evidence="10 11" key="1">
    <citation type="submission" date="2021-03" db="EMBL/GenBank/DDBJ databases">
        <title>Sequencing the genomes of 1000 actinobacteria strains.</title>
        <authorList>
            <person name="Klenk H.-P."/>
        </authorList>
    </citation>
    <scope>NUCLEOTIDE SEQUENCE [LARGE SCALE GENOMIC DNA]</scope>
    <source>
        <strain evidence="10 11">DSM 15797</strain>
    </source>
</reference>
<comment type="caution">
    <text evidence="10">The sequence shown here is derived from an EMBL/GenBank/DDBJ whole genome shotgun (WGS) entry which is preliminary data.</text>
</comment>
<feature type="transmembrane region" description="Helical" evidence="8">
    <location>
        <begin position="235"/>
        <end position="254"/>
    </location>
</feature>
<evidence type="ECO:0000256" key="2">
    <source>
        <dbReference type="ARBA" id="ARBA00008335"/>
    </source>
</evidence>
<evidence type="ECO:0000313" key="10">
    <source>
        <dbReference type="EMBL" id="MBP2388094.1"/>
    </source>
</evidence>
<dbReference type="Gene3D" id="1.20.1250.20">
    <property type="entry name" value="MFS general substrate transporter like domains"/>
    <property type="match status" value="1"/>
</dbReference>
<keyword evidence="11" id="KW-1185">Reference proteome</keyword>
<evidence type="ECO:0000256" key="5">
    <source>
        <dbReference type="ARBA" id="ARBA00022692"/>
    </source>
</evidence>
<keyword evidence="7 8" id="KW-0472">Membrane</keyword>
<dbReference type="InterPro" id="IPR011701">
    <property type="entry name" value="MFS"/>
</dbReference>
<accession>A0ABS4XHZ5</accession>
<feature type="transmembrane region" description="Helical" evidence="8">
    <location>
        <begin position="30"/>
        <end position="46"/>
    </location>
</feature>
<feature type="transmembrane region" description="Helical" evidence="8">
    <location>
        <begin position="94"/>
        <end position="113"/>
    </location>
</feature>
<sequence length="419" mass="43820">MEQKEIMGIQGHGDSPWQGHVHGSKGYKRMILALFAAGVATFSQLYSVQGVLPELSRDLGISQSQAALAVSSATLGLACSVLVWSLLADRIGRLRTMTIAVVCAVVLGLAVPFSPGFEWLLALRFVEGLALGGIPAVALAYLAEEVSHLHAAVAAGTYISGTSLGGLAGRLVAGPLSEFWNWRVGTLVVSVMAAIAATVFIAVAPKPRGFTPVPWSSPHTIPLWKKLWMNLRHGSLLALYAQGFLLMGGFVAVYNYLGFRLEAPPFLIPASLASLVFVAYLSGTWSSRQSGTMVARFARLPVLLGSIGIMLGGLLVTLIDWLPSVVFGMLLFTAGFFAAHAVASGWIPLAAVGGRAQAASLYNLAYYGGSSLFGWAIGLAFDAGGWPALSLAVSSLLVLAAVLALLGLRRSEQPGAAGS</sequence>
<feature type="transmembrane region" description="Helical" evidence="8">
    <location>
        <begin position="266"/>
        <end position="285"/>
    </location>
</feature>
<protein>
    <submittedName>
        <fullName evidence="10">MFS family arabinose efflux permease</fullName>
    </submittedName>
</protein>
<evidence type="ECO:0000256" key="8">
    <source>
        <dbReference type="SAM" id="Phobius"/>
    </source>
</evidence>
<feature type="domain" description="Major facilitator superfamily (MFS) profile" evidence="9">
    <location>
        <begin position="30"/>
        <end position="412"/>
    </location>
</feature>
<feature type="transmembrane region" description="Helical" evidence="8">
    <location>
        <begin position="364"/>
        <end position="381"/>
    </location>
</feature>
<dbReference type="PANTHER" id="PTHR43271">
    <property type="entry name" value="BLL2771 PROTEIN"/>
    <property type="match status" value="1"/>
</dbReference>
<evidence type="ECO:0000313" key="11">
    <source>
        <dbReference type="Proteomes" id="UP001296993"/>
    </source>
</evidence>
<proteinExistence type="inferred from homology"/>
<feature type="transmembrane region" description="Helical" evidence="8">
    <location>
        <begin position="66"/>
        <end position="87"/>
    </location>
</feature>
<feature type="transmembrane region" description="Helical" evidence="8">
    <location>
        <begin position="297"/>
        <end position="319"/>
    </location>
</feature>
<feature type="transmembrane region" description="Helical" evidence="8">
    <location>
        <begin position="325"/>
        <end position="352"/>
    </location>
</feature>
<comment type="similarity">
    <text evidence="2">Belongs to the major facilitator superfamily.</text>
</comment>
<evidence type="ECO:0000259" key="9">
    <source>
        <dbReference type="PROSITE" id="PS50850"/>
    </source>
</evidence>
<dbReference type="InterPro" id="IPR020846">
    <property type="entry name" value="MFS_dom"/>
</dbReference>
<dbReference type="EMBL" id="JAGIOF010000001">
    <property type="protein sequence ID" value="MBP2388094.1"/>
    <property type="molecule type" value="Genomic_DNA"/>
</dbReference>
<evidence type="ECO:0000256" key="7">
    <source>
        <dbReference type="ARBA" id="ARBA00023136"/>
    </source>
</evidence>
<gene>
    <name evidence="10" type="ORF">JOF47_003605</name>
</gene>
<dbReference type="InterPro" id="IPR036259">
    <property type="entry name" value="MFS_trans_sf"/>
</dbReference>
<dbReference type="Proteomes" id="UP001296993">
    <property type="component" value="Unassembled WGS sequence"/>
</dbReference>
<dbReference type="CDD" id="cd17324">
    <property type="entry name" value="MFS_NepI_like"/>
    <property type="match status" value="1"/>
</dbReference>
<evidence type="ECO:0000256" key="1">
    <source>
        <dbReference type="ARBA" id="ARBA00004651"/>
    </source>
</evidence>
<dbReference type="PROSITE" id="PS50850">
    <property type="entry name" value="MFS"/>
    <property type="match status" value="1"/>
</dbReference>
<evidence type="ECO:0000256" key="3">
    <source>
        <dbReference type="ARBA" id="ARBA00022448"/>
    </source>
</evidence>
<keyword evidence="4" id="KW-1003">Cell membrane</keyword>
<keyword evidence="5 8" id="KW-0812">Transmembrane</keyword>
<evidence type="ECO:0000256" key="4">
    <source>
        <dbReference type="ARBA" id="ARBA00022475"/>
    </source>
</evidence>
<name>A0ABS4XHZ5_9MICC</name>
<dbReference type="PANTHER" id="PTHR43271:SF1">
    <property type="entry name" value="INNER MEMBRANE TRANSPORT PROTEIN YNFM"/>
    <property type="match status" value="1"/>
</dbReference>
<evidence type="ECO:0000256" key="6">
    <source>
        <dbReference type="ARBA" id="ARBA00022989"/>
    </source>
</evidence>
<feature type="transmembrane region" description="Helical" evidence="8">
    <location>
        <begin position="184"/>
        <end position="204"/>
    </location>
</feature>
<organism evidence="10 11">
    <name type="scientific">Paeniglutamicibacter kerguelensis</name>
    <dbReference type="NCBI Taxonomy" id="254788"/>
    <lineage>
        <taxon>Bacteria</taxon>
        <taxon>Bacillati</taxon>
        <taxon>Actinomycetota</taxon>
        <taxon>Actinomycetes</taxon>
        <taxon>Micrococcales</taxon>
        <taxon>Micrococcaceae</taxon>
        <taxon>Paeniglutamicibacter</taxon>
    </lineage>
</organism>
<keyword evidence="6 8" id="KW-1133">Transmembrane helix</keyword>
<feature type="transmembrane region" description="Helical" evidence="8">
    <location>
        <begin position="387"/>
        <end position="408"/>
    </location>
</feature>
<feature type="transmembrane region" description="Helical" evidence="8">
    <location>
        <begin position="149"/>
        <end position="172"/>
    </location>
</feature>